<name>A0A8T0GXZ5_CERPU</name>
<dbReference type="EMBL" id="CM026429">
    <property type="protein sequence ID" value="KAG0564556.1"/>
    <property type="molecule type" value="Genomic_DNA"/>
</dbReference>
<keyword evidence="2 4" id="KW-0479">Metal-binding</keyword>
<evidence type="ECO:0000256" key="1">
    <source>
        <dbReference type="ARBA" id="ARBA00008056"/>
    </source>
</evidence>
<dbReference type="InterPro" id="IPR005123">
    <property type="entry name" value="Oxoglu/Fe-dep_dioxygenase_dom"/>
</dbReference>
<comment type="similarity">
    <text evidence="1 4">Belongs to the iron/ascorbate-dependent oxidoreductase family.</text>
</comment>
<feature type="domain" description="Fe2OG dioxygenase" evidence="5">
    <location>
        <begin position="223"/>
        <end position="325"/>
    </location>
</feature>
<dbReference type="InterPro" id="IPR050295">
    <property type="entry name" value="Plant_2OG-oxidoreductases"/>
</dbReference>
<sequence length="376" mass="41725">MVKEFAKEAMAQVQRDLQPNISVPRLGSLGYNVKDLFDSGINHVPEKFVQTATAQEAFIPHNVTSKGLQIPVIDLGGLQDESRRGATLAAIESACQEWGFFQIINYGIPPSLAENTHKLAREFFDLPQEEKEALARDPQNPVSNGYGRQFLTSTNSTEDWQDLFFHHLLPLSIKQKDSWPSKPAAYRETMEEYGAEVLKLTDRLLDVFDELLGLKTGYLRESFGDTMLNVRLNFYAACPEPKRVLGLRAHSDPNVISVLIQDQVGGLQVKKGNQWVNVTPIPGALVVNLGDSIQIASNGRFQSVEHRVVTNQGAARLSLAMFRHPSVDVDIGPAPELVDASHPALYPTISYAAYRASFHRKGVNGKHLLPYAISRP</sequence>
<evidence type="ECO:0000256" key="4">
    <source>
        <dbReference type="RuleBase" id="RU003682"/>
    </source>
</evidence>
<keyword evidence="7" id="KW-1185">Reference proteome</keyword>
<organism evidence="6 7">
    <name type="scientific">Ceratodon purpureus</name>
    <name type="common">Fire moss</name>
    <name type="synonym">Dicranum purpureum</name>
    <dbReference type="NCBI Taxonomy" id="3225"/>
    <lineage>
        <taxon>Eukaryota</taxon>
        <taxon>Viridiplantae</taxon>
        <taxon>Streptophyta</taxon>
        <taxon>Embryophyta</taxon>
        <taxon>Bryophyta</taxon>
        <taxon>Bryophytina</taxon>
        <taxon>Bryopsida</taxon>
        <taxon>Dicranidae</taxon>
        <taxon>Pseudoditrichales</taxon>
        <taxon>Ditrichaceae</taxon>
        <taxon>Ceratodon</taxon>
    </lineage>
</organism>
<evidence type="ECO:0000259" key="5">
    <source>
        <dbReference type="PROSITE" id="PS51471"/>
    </source>
</evidence>
<dbReference type="Pfam" id="PF03171">
    <property type="entry name" value="2OG-FeII_Oxy"/>
    <property type="match status" value="1"/>
</dbReference>
<dbReference type="GO" id="GO:0016491">
    <property type="term" value="F:oxidoreductase activity"/>
    <property type="evidence" value="ECO:0007669"/>
    <property type="project" value="UniProtKB-KW"/>
</dbReference>
<accession>A0A8T0GXZ5</accession>
<dbReference type="InterPro" id="IPR027443">
    <property type="entry name" value="IPNS-like_sf"/>
</dbReference>
<evidence type="ECO:0000313" key="6">
    <source>
        <dbReference type="EMBL" id="KAG0564556.1"/>
    </source>
</evidence>
<dbReference type="FunFam" id="2.60.120.330:FF:000079">
    <property type="entry name" value="Protein SRG1"/>
    <property type="match status" value="1"/>
</dbReference>
<protein>
    <recommendedName>
        <fullName evidence="5">Fe2OG dioxygenase domain-containing protein</fullName>
    </recommendedName>
</protein>
<evidence type="ECO:0000256" key="3">
    <source>
        <dbReference type="ARBA" id="ARBA00023004"/>
    </source>
</evidence>
<dbReference type="Pfam" id="PF14226">
    <property type="entry name" value="DIOX_N"/>
    <property type="match status" value="1"/>
</dbReference>
<dbReference type="GO" id="GO:0046872">
    <property type="term" value="F:metal ion binding"/>
    <property type="evidence" value="ECO:0007669"/>
    <property type="project" value="UniProtKB-KW"/>
</dbReference>
<comment type="caution">
    <text evidence="6">The sequence shown here is derived from an EMBL/GenBank/DDBJ whole genome shotgun (WGS) entry which is preliminary data.</text>
</comment>
<dbReference type="AlphaFoldDB" id="A0A8T0GXZ5"/>
<evidence type="ECO:0000256" key="2">
    <source>
        <dbReference type="ARBA" id="ARBA00022723"/>
    </source>
</evidence>
<reference evidence="6" key="1">
    <citation type="submission" date="2020-06" db="EMBL/GenBank/DDBJ databases">
        <title>WGS assembly of Ceratodon purpureus strain R40.</title>
        <authorList>
            <person name="Carey S.B."/>
            <person name="Jenkins J."/>
            <person name="Shu S."/>
            <person name="Lovell J.T."/>
            <person name="Sreedasyam A."/>
            <person name="Maumus F."/>
            <person name="Tiley G.P."/>
            <person name="Fernandez-Pozo N."/>
            <person name="Barry K."/>
            <person name="Chen C."/>
            <person name="Wang M."/>
            <person name="Lipzen A."/>
            <person name="Daum C."/>
            <person name="Saski C.A."/>
            <person name="Payton A.C."/>
            <person name="Mcbreen J.C."/>
            <person name="Conrad R.E."/>
            <person name="Kollar L.M."/>
            <person name="Olsson S."/>
            <person name="Huttunen S."/>
            <person name="Landis J.B."/>
            <person name="Wickett N.J."/>
            <person name="Johnson M.G."/>
            <person name="Rensing S.A."/>
            <person name="Grimwood J."/>
            <person name="Schmutz J."/>
            <person name="Mcdaniel S.F."/>
        </authorList>
    </citation>
    <scope>NUCLEOTIDE SEQUENCE</scope>
    <source>
        <strain evidence="6">R40</strain>
    </source>
</reference>
<dbReference type="Proteomes" id="UP000822688">
    <property type="component" value="Chromosome 8"/>
</dbReference>
<dbReference type="InterPro" id="IPR044861">
    <property type="entry name" value="IPNS-like_FE2OG_OXY"/>
</dbReference>
<gene>
    <name evidence="6" type="ORF">KC19_8G120300</name>
</gene>
<dbReference type="SUPFAM" id="SSF51197">
    <property type="entry name" value="Clavaminate synthase-like"/>
    <property type="match status" value="1"/>
</dbReference>
<dbReference type="PROSITE" id="PS51471">
    <property type="entry name" value="FE2OG_OXY"/>
    <property type="match status" value="1"/>
</dbReference>
<dbReference type="Gene3D" id="2.60.120.330">
    <property type="entry name" value="B-lactam Antibiotic, Isopenicillin N Synthase, Chain"/>
    <property type="match status" value="1"/>
</dbReference>
<keyword evidence="4" id="KW-0560">Oxidoreductase</keyword>
<evidence type="ECO:0000313" key="7">
    <source>
        <dbReference type="Proteomes" id="UP000822688"/>
    </source>
</evidence>
<dbReference type="InterPro" id="IPR026992">
    <property type="entry name" value="DIOX_N"/>
</dbReference>
<keyword evidence="3 4" id="KW-0408">Iron</keyword>
<dbReference type="PANTHER" id="PTHR47991">
    <property type="entry name" value="OXOGLUTARATE/IRON-DEPENDENT DIOXYGENASE"/>
    <property type="match status" value="1"/>
</dbReference>
<proteinExistence type="inferred from homology"/>